<evidence type="ECO:0000256" key="3">
    <source>
        <dbReference type="SAM" id="Phobius"/>
    </source>
</evidence>
<reference evidence="4 5" key="1">
    <citation type="journal article" date="2014" name="ISME J.">
        <title>Ecophysiology of Thioploca ingrica as revealed by the complete genome sequence supplemented with proteomic evidence.</title>
        <authorList>
            <person name="Kojima H."/>
            <person name="Ogura Y."/>
            <person name="Yamamoto N."/>
            <person name="Togashi T."/>
            <person name="Mori H."/>
            <person name="Watanabe T."/>
            <person name="Nemoto F."/>
            <person name="Kurokawa K."/>
            <person name="Hayashi T."/>
            <person name="Fukui M."/>
        </authorList>
    </citation>
    <scope>NUCLEOTIDE SEQUENCE [LARGE SCALE GENOMIC DNA]</scope>
</reference>
<dbReference type="InterPro" id="IPR011990">
    <property type="entry name" value="TPR-like_helical_dom_sf"/>
</dbReference>
<keyword evidence="4" id="KW-0808">Transferase</keyword>
<evidence type="ECO:0000256" key="2">
    <source>
        <dbReference type="SAM" id="MobiDB-lite"/>
    </source>
</evidence>
<accession>A0A090AHH2</accession>
<evidence type="ECO:0000256" key="1">
    <source>
        <dbReference type="SAM" id="Coils"/>
    </source>
</evidence>
<proteinExistence type="predicted"/>
<keyword evidence="3" id="KW-0812">Transmembrane</keyword>
<dbReference type="GO" id="GO:0004674">
    <property type="term" value="F:protein serine/threonine kinase activity"/>
    <property type="evidence" value="ECO:0007669"/>
    <property type="project" value="UniProtKB-KW"/>
</dbReference>
<dbReference type="KEGG" id="tig:THII_0440"/>
<feature type="coiled-coil region" evidence="1">
    <location>
        <begin position="323"/>
        <end position="390"/>
    </location>
</feature>
<sequence length="456" mass="51625">MLYAYEKLDLKRLRKIKIGSYRIEVSKLELGQPVINKGLLWIGLFIGGLVGLLGVGYYFFSDTLSAIPNESNREVAKVQLQNNHSNPNLLSTSETTTLSQPNPSPIKTIPAATLVNPVENQLHAPVHPSSQPPLKSIPIQPPEPEQPKLTQLLQQCEKYLQANHLTTGKEGNAFDCYQQVLAQVPNQVEAKSGLQQIETRYQDWLRAALRQEQYTKVHRYWEKIQLVNPQSAILTQIETDLQQKITRALAAKQVSQANHYLKNWAKLNPNSLVLPTLKQDLVRVISAWVQQCDRHLQANRLTMGKSGNALECYQQVLTQDPNNSQAKVGLKSLENRYQQLIEQALQQKKLANARQYLMRLQLINPQAKKLSQLRQRLIKLEQQSISAKSAVIVPPSLPAKDPAKIIQPIPHPLPRVSPPFLPISSKQCSDIFVQESLGIRPLTDEQKQFKLRYCNK</sequence>
<gene>
    <name evidence="4" type="ORF">THII_0440</name>
</gene>
<dbReference type="Gene3D" id="1.25.40.10">
    <property type="entry name" value="Tetratricopeptide repeat domain"/>
    <property type="match status" value="1"/>
</dbReference>
<feature type="compositionally biased region" description="Low complexity" evidence="2">
    <location>
        <begin position="89"/>
        <end position="99"/>
    </location>
</feature>
<dbReference type="EMBL" id="AP014633">
    <property type="protein sequence ID" value="BAP54737.1"/>
    <property type="molecule type" value="Genomic_DNA"/>
</dbReference>
<dbReference type="AlphaFoldDB" id="A0A090AHH2"/>
<dbReference type="SUPFAM" id="SSF48452">
    <property type="entry name" value="TPR-like"/>
    <property type="match status" value="1"/>
</dbReference>
<feature type="region of interest" description="Disordered" evidence="2">
    <location>
        <begin position="83"/>
        <end position="103"/>
    </location>
</feature>
<dbReference type="HOGENOM" id="CLU_599821_0_0_6"/>
<feature type="transmembrane region" description="Helical" evidence="3">
    <location>
        <begin position="39"/>
        <end position="60"/>
    </location>
</feature>
<keyword evidence="3" id="KW-0472">Membrane</keyword>
<evidence type="ECO:0000313" key="4">
    <source>
        <dbReference type="EMBL" id="BAP54737.1"/>
    </source>
</evidence>
<organism evidence="4 5">
    <name type="scientific">Thioploca ingrica</name>
    <dbReference type="NCBI Taxonomy" id="40754"/>
    <lineage>
        <taxon>Bacteria</taxon>
        <taxon>Pseudomonadati</taxon>
        <taxon>Pseudomonadota</taxon>
        <taxon>Gammaproteobacteria</taxon>
        <taxon>Thiotrichales</taxon>
        <taxon>Thiotrichaceae</taxon>
        <taxon>Thioploca</taxon>
    </lineage>
</organism>
<keyword evidence="5" id="KW-1185">Reference proteome</keyword>
<protein>
    <submittedName>
        <fullName evidence="4">Serine/threonine protein kinase</fullName>
    </submittedName>
</protein>
<keyword evidence="4" id="KW-0723">Serine/threonine-protein kinase</keyword>
<evidence type="ECO:0000313" key="5">
    <source>
        <dbReference type="Proteomes" id="UP000031623"/>
    </source>
</evidence>
<name>A0A090AHH2_9GAMM</name>
<dbReference type="Proteomes" id="UP000031623">
    <property type="component" value="Chromosome"/>
</dbReference>
<dbReference type="OrthoDB" id="5726612at2"/>
<keyword evidence="3" id="KW-1133">Transmembrane helix</keyword>
<keyword evidence="1" id="KW-0175">Coiled coil</keyword>
<keyword evidence="4" id="KW-0418">Kinase</keyword>
<dbReference type="STRING" id="40754.THII_0440"/>